<dbReference type="RefSeq" id="XP_022249139.1">
    <property type="nucleotide sequence ID" value="XM_022393431.1"/>
</dbReference>
<dbReference type="InterPro" id="IPR001810">
    <property type="entry name" value="F-box_dom"/>
</dbReference>
<gene>
    <name evidence="3" type="primary">LOC106465519</name>
</gene>
<dbReference type="PROSITE" id="PS50181">
    <property type="entry name" value="FBOX"/>
    <property type="match status" value="1"/>
</dbReference>
<dbReference type="InterPro" id="IPR032675">
    <property type="entry name" value="LRR_dom_sf"/>
</dbReference>
<dbReference type="GeneID" id="106465519"/>
<evidence type="ECO:0000313" key="3">
    <source>
        <dbReference type="RefSeq" id="XP_022249139.1"/>
    </source>
</evidence>
<feature type="domain" description="F-box" evidence="1">
    <location>
        <begin position="19"/>
        <end position="65"/>
    </location>
</feature>
<accession>A0ABM1SZT3</accession>
<protein>
    <submittedName>
        <fullName evidence="3">F-box/LRR-repeat protein 2-like</fullName>
    </submittedName>
</protein>
<dbReference type="SUPFAM" id="SSF81383">
    <property type="entry name" value="F-box domain"/>
    <property type="match status" value="1"/>
</dbReference>
<dbReference type="InterPro" id="IPR036047">
    <property type="entry name" value="F-box-like_dom_sf"/>
</dbReference>
<dbReference type="Proteomes" id="UP000694941">
    <property type="component" value="Unplaced"/>
</dbReference>
<organism evidence="2 3">
    <name type="scientific">Limulus polyphemus</name>
    <name type="common">Atlantic horseshoe crab</name>
    <dbReference type="NCBI Taxonomy" id="6850"/>
    <lineage>
        <taxon>Eukaryota</taxon>
        <taxon>Metazoa</taxon>
        <taxon>Ecdysozoa</taxon>
        <taxon>Arthropoda</taxon>
        <taxon>Chelicerata</taxon>
        <taxon>Merostomata</taxon>
        <taxon>Xiphosura</taxon>
        <taxon>Limulidae</taxon>
        <taxon>Limulus</taxon>
    </lineage>
</organism>
<name>A0ABM1SZT3_LIMPO</name>
<reference evidence="3" key="1">
    <citation type="submission" date="2025-08" db="UniProtKB">
        <authorList>
            <consortium name="RefSeq"/>
        </authorList>
    </citation>
    <scope>IDENTIFICATION</scope>
    <source>
        <tissue evidence="3">Muscle</tissue>
    </source>
</reference>
<dbReference type="PANTHER" id="PTHR20933:SF4">
    <property type="entry name" value="F-BOX INVOLVED IN POLYQ PATHOGENESIS, ISOFORM A"/>
    <property type="match status" value="1"/>
</dbReference>
<evidence type="ECO:0000259" key="1">
    <source>
        <dbReference type="PROSITE" id="PS50181"/>
    </source>
</evidence>
<dbReference type="SUPFAM" id="SSF52047">
    <property type="entry name" value="RNI-like"/>
    <property type="match status" value="1"/>
</dbReference>
<keyword evidence="2" id="KW-1185">Reference proteome</keyword>
<sequence length="507" mass="58108">MEKVACSMFSERRLRTKQIQTIDKLPDKVILKIFSYLPHKDYGCLSRVCKKWRRISSDSRLWTNVSLRPHVSGLHVTNYESLLALISIRFGPSLKSIELPIELITNNVLHELATKCSNLTTMLLDFSTAMQLHDFSRLHKFPSKLRSLCICLSDVIFMDGFMRKIYSFLTSLEVLHLIGTYEHVEEEDEEGYDVINIHKLKQAVPHLRVVNLYGITFLDDSHVESLSSMCVLLECLALNFCSKFTGSVFDVLFSRCTKLKSLLLQQTGLKDEHVMLVEWNQTHIQELDITGTDLSSECLIILLTRIPALRYLSAGQQDGFTDEVLCTWLDKGNCKSIIALDLDGNESLTGEILKLFIQRHGVCLRGLVLSGISSLNDQFWLSVLRFLPKLRILSMGTPLGCCKKIQQKIHTDTLLYSLANNCPLLERLEIGWDDLNLMYSDRSSKAVDALRVRCLRLRCLTLSDNDYCELVKANYERAERPSVVRTTTSYRVNLVYLLMYYSDLMFN</sequence>
<proteinExistence type="predicted"/>
<dbReference type="Gene3D" id="3.80.10.10">
    <property type="entry name" value="Ribonuclease Inhibitor"/>
    <property type="match status" value="2"/>
</dbReference>
<dbReference type="SMART" id="SM00256">
    <property type="entry name" value="FBOX"/>
    <property type="match status" value="1"/>
</dbReference>
<dbReference type="Pfam" id="PF12937">
    <property type="entry name" value="F-box-like"/>
    <property type="match status" value="1"/>
</dbReference>
<dbReference type="PANTHER" id="PTHR20933">
    <property type="entry name" value="F-BOX ONLY PROTEIN 33"/>
    <property type="match status" value="1"/>
</dbReference>
<evidence type="ECO:0000313" key="2">
    <source>
        <dbReference type="Proteomes" id="UP000694941"/>
    </source>
</evidence>